<dbReference type="InterPro" id="IPR025245">
    <property type="entry name" value="DUF4197"/>
</dbReference>
<dbReference type="Proteomes" id="UP000315971">
    <property type="component" value="Unassembled WGS sequence"/>
</dbReference>
<evidence type="ECO:0000313" key="3">
    <source>
        <dbReference type="Proteomes" id="UP000315971"/>
    </source>
</evidence>
<dbReference type="OrthoDB" id="5292580at2"/>
<dbReference type="EMBL" id="FXSZ01000001">
    <property type="protein sequence ID" value="SMO32471.1"/>
    <property type="molecule type" value="Genomic_DNA"/>
</dbReference>
<name>A0A521ACH1_9SPHI</name>
<reference evidence="2 3" key="1">
    <citation type="submission" date="2017-05" db="EMBL/GenBank/DDBJ databases">
        <authorList>
            <person name="Varghese N."/>
            <person name="Submissions S."/>
        </authorList>
    </citation>
    <scope>NUCLEOTIDE SEQUENCE [LARGE SCALE GENOMIC DNA]</scope>
    <source>
        <strain evidence="2 3">DSM 21342</strain>
    </source>
</reference>
<evidence type="ECO:0000256" key="1">
    <source>
        <dbReference type="SAM" id="SignalP"/>
    </source>
</evidence>
<sequence>MIKKLPLALLVVLSFSVSSCDAQKVFKDVLTQVATQQSGELDISAGLKQALNQGVDKAIAQVSVTDGFLKNQAIKVLLPPELQQVESKMRAVGMGSLVDDGLKLLNRAAEDASSKAKPIFVGAVKQMTFQDATSILMGEKNAATQYLKKTTSTPLYQAFSPVIKGSLDSVGATKMWTQIITKYNKIPFVAKVNPNLTDYVTNKAMDGVFLMVEKEELAIRKDPINRTTDLLKKVFARQDM</sequence>
<keyword evidence="3" id="KW-1185">Reference proteome</keyword>
<feature type="signal peptide" evidence="1">
    <location>
        <begin position="1"/>
        <end position="22"/>
    </location>
</feature>
<dbReference type="RefSeq" id="WP_142600484.1">
    <property type="nucleotide sequence ID" value="NZ_FXSZ01000001.1"/>
</dbReference>
<accession>A0A521ACH1</accession>
<keyword evidence="1" id="KW-0732">Signal</keyword>
<feature type="chain" id="PRO_5022213771" description="DUF4197 domain-containing protein" evidence="1">
    <location>
        <begin position="23"/>
        <end position="240"/>
    </location>
</feature>
<evidence type="ECO:0008006" key="4">
    <source>
        <dbReference type="Google" id="ProtNLM"/>
    </source>
</evidence>
<dbReference type="PROSITE" id="PS51257">
    <property type="entry name" value="PROKAR_LIPOPROTEIN"/>
    <property type="match status" value="1"/>
</dbReference>
<dbReference type="Pfam" id="PF13852">
    <property type="entry name" value="DUF4197"/>
    <property type="match status" value="1"/>
</dbReference>
<dbReference type="AlphaFoldDB" id="A0A521ACH1"/>
<organism evidence="2 3">
    <name type="scientific">Solitalea koreensis</name>
    <dbReference type="NCBI Taxonomy" id="543615"/>
    <lineage>
        <taxon>Bacteria</taxon>
        <taxon>Pseudomonadati</taxon>
        <taxon>Bacteroidota</taxon>
        <taxon>Sphingobacteriia</taxon>
        <taxon>Sphingobacteriales</taxon>
        <taxon>Sphingobacteriaceae</taxon>
        <taxon>Solitalea</taxon>
    </lineage>
</organism>
<evidence type="ECO:0000313" key="2">
    <source>
        <dbReference type="EMBL" id="SMO32471.1"/>
    </source>
</evidence>
<protein>
    <recommendedName>
        <fullName evidence="4">DUF4197 domain-containing protein</fullName>
    </recommendedName>
</protein>
<gene>
    <name evidence="2" type="ORF">SAMN06265350_10154</name>
</gene>
<proteinExistence type="predicted"/>